<evidence type="ECO:0000256" key="2">
    <source>
        <dbReference type="SAM" id="Phobius"/>
    </source>
</evidence>
<evidence type="ECO:0000313" key="6">
    <source>
        <dbReference type="Proteomes" id="UP000663870"/>
    </source>
</evidence>
<dbReference type="Proteomes" id="UP000663854">
    <property type="component" value="Unassembled WGS sequence"/>
</dbReference>
<accession>A0A815A7Y1</accession>
<dbReference type="InterPro" id="IPR011992">
    <property type="entry name" value="EF-hand-dom_pair"/>
</dbReference>
<dbReference type="Gene3D" id="1.10.238.10">
    <property type="entry name" value="EF-hand"/>
    <property type="match status" value="2"/>
</dbReference>
<proteinExistence type="predicted"/>
<dbReference type="PROSITE" id="PS50222">
    <property type="entry name" value="EF_HAND_2"/>
    <property type="match status" value="2"/>
</dbReference>
<keyword evidence="6" id="KW-1185">Reference proteome</keyword>
<keyword evidence="2" id="KW-1133">Transmembrane helix</keyword>
<dbReference type="GO" id="GO:0005509">
    <property type="term" value="F:calcium ion binding"/>
    <property type="evidence" value="ECO:0007669"/>
    <property type="project" value="InterPro"/>
</dbReference>
<dbReference type="Proteomes" id="UP000663870">
    <property type="component" value="Unassembled WGS sequence"/>
</dbReference>
<comment type="caution">
    <text evidence="5">The sequence shown here is derived from an EMBL/GenBank/DDBJ whole genome shotgun (WGS) entry which is preliminary data.</text>
</comment>
<evidence type="ECO:0000256" key="1">
    <source>
        <dbReference type="ARBA" id="ARBA00022837"/>
    </source>
</evidence>
<name>A0A815A7Y1_9BILA</name>
<feature type="transmembrane region" description="Helical" evidence="2">
    <location>
        <begin position="116"/>
        <end position="135"/>
    </location>
</feature>
<dbReference type="EMBL" id="CAJNOH010000537">
    <property type="protein sequence ID" value="CAF1069077.1"/>
    <property type="molecule type" value="Genomic_DNA"/>
</dbReference>
<keyword evidence="1" id="KW-0106">Calcium</keyword>
<evidence type="ECO:0000313" key="5">
    <source>
        <dbReference type="EMBL" id="CAF1253236.1"/>
    </source>
</evidence>
<dbReference type="CDD" id="cd00051">
    <property type="entry name" value="EFh"/>
    <property type="match status" value="1"/>
</dbReference>
<dbReference type="EMBL" id="CAJNOL010000970">
    <property type="protein sequence ID" value="CAF1253236.1"/>
    <property type="molecule type" value="Genomic_DNA"/>
</dbReference>
<protein>
    <recommendedName>
        <fullName evidence="3">EF-hand domain-containing protein</fullName>
    </recommendedName>
</protein>
<feature type="domain" description="EF-hand" evidence="3">
    <location>
        <begin position="290"/>
        <end position="325"/>
    </location>
</feature>
<dbReference type="InterPro" id="IPR018247">
    <property type="entry name" value="EF_Hand_1_Ca_BS"/>
</dbReference>
<dbReference type="SMART" id="SM00054">
    <property type="entry name" value="EFh"/>
    <property type="match status" value="2"/>
</dbReference>
<feature type="domain" description="EF-hand" evidence="3">
    <location>
        <begin position="368"/>
        <end position="403"/>
    </location>
</feature>
<dbReference type="AlphaFoldDB" id="A0A815A7Y1"/>
<organism evidence="5 6">
    <name type="scientific">Rotaria sordida</name>
    <dbReference type="NCBI Taxonomy" id="392033"/>
    <lineage>
        <taxon>Eukaryota</taxon>
        <taxon>Metazoa</taxon>
        <taxon>Spiralia</taxon>
        <taxon>Gnathifera</taxon>
        <taxon>Rotifera</taxon>
        <taxon>Eurotatoria</taxon>
        <taxon>Bdelloidea</taxon>
        <taxon>Philodinida</taxon>
        <taxon>Philodinidae</taxon>
        <taxon>Rotaria</taxon>
    </lineage>
</organism>
<dbReference type="Pfam" id="PF13202">
    <property type="entry name" value="EF-hand_5"/>
    <property type="match status" value="2"/>
</dbReference>
<dbReference type="SUPFAM" id="SSF47473">
    <property type="entry name" value="EF-hand"/>
    <property type="match status" value="1"/>
</dbReference>
<keyword evidence="2" id="KW-0812">Transmembrane</keyword>
<evidence type="ECO:0000313" key="4">
    <source>
        <dbReference type="EMBL" id="CAF1069077.1"/>
    </source>
</evidence>
<gene>
    <name evidence="5" type="ORF">JXQ802_LOCUS27092</name>
    <name evidence="4" type="ORF">PYM288_LOCUS18059</name>
</gene>
<reference evidence="5" key="1">
    <citation type="submission" date="2021-02" db="EMBL/GenBank/DDBJ databases">
        <authorList>
            <person name="Nowell W R."/>
        </authorList>
    </citation>
    <scope>NUCLEOTIDE SEQUENCE</scope>
</reference>
<feature type="transmembrane region" description="Helical" evidence="2">
    <location>
        <begin position="215"/>
        <end position="244"/>
    </location>
</feature>
<feature type="transmembrane region" description="Helical" evidence="2">
    <location>
        <begin position="172"/>
        <end position="195"/>
    </location>
</feature>
<evidence type="ECO:0000259" key="3">
    <source>
        <dbReference type="PROSITE" id="PS50222"/>
    </source>
</evidence>
<feature type="transmembrane region" description="Helical" evidence="2">
    <location>
        <begin position="141"/>
        <end position="160"/>
    </location>
</feature>
<dbReference type="InterPro" id="IPR002048">
    <property type="entry name" value="EF_hand_dom"/>
</dbReference>
<dbReference type="PROSITE" id="PS00018">
    <property type="entry name" value="EF_HAND_1"/>
    <property type="match status" value="2"/>
</dbReference>
<keyword evidence="2" id="KW-0472">Membrane</keyword>
<sequence length="456" mass="52881">MKNHYKIHPQHHEDLDHNQDDTLTLPTAITDITTNSNENQSTIVTALVFKTEMLDWLRSNFDDCNLSPTSTQIVSDYVTRSMKKLYVQENKDEHGCKDCVLEFTSCWAAFLTGNKYIATIAALTAIFGHVPSAYYQTSIVFGAKALMVAGYLFAISLHLFSALHLFMEPTSVYWLLNMFLVHNIYVWCRVFYFFFGFTGLFKDTIYTNAILTSGLILFPAVLGVSANMLFLGYVATSILLYFAIVQPNEEERVRYVNECTRDLLVNRTVHNAWIKQQERLAKLARNDELSDQQRAKEIFDQLDENKNGSLDNEEITRLLQEWQTATSFINRFSRLSKKQDMSFELFYRNIWRLGETSIGHIQDGIKRQGMARARFIFDCLDTDKSGYIDNLELQKLLIQWGLPENEVEDYLADDGDKKFSFEEFYEKFKPIWGFAYENMSVRDMGQVVQPPDQKLQ</sequence>